<dbReference type="GO" id="GO:0016740">
    <property type="term" value="F:transferase activity"/>
    <property type="evidence" value="ECO:0007669"/>
    <property type="project" value="UniProtKB-KW"/>
</dbReference>
<feature type="domain" description="Tellurite resistance methyltransferase TehB-like" evidence="2">
    <location>
        <begin position="60"/>
        <end position="198"/>
    </location>
</feature>
<dbReference type="CDD" id="cd02440">
    <property type="entry name" value="AdoMet_MTases"/>
    <property type="match status" value="1"/>
</dbReference>
<dbReference type="Pfam" id="PF03848">
    <property type="entry name" value="TehB"/>
    <property type="match status" value="1"/>
</dbReference>
<dbReference type="PANTHER" id="PTHR43861:SF3">
    <property type="entry name" value="PUTATIVE (AFU_ORTHOLOGUE AFUA_2G14390)-RELATED"/>
    <property type="match status" value="1"/>
</dbReference>
<accession>A0A382A8X7</accession>
<reference evidence="3" key="1">
    <citation type="submission" date="2018-05" db="EMBL/GenBank/DDBJ databases">
        <authorList>
            <person name="Lanie J.A."/>
            <person name="Ng W.-L."/>
            <person name="Kazmierczak K.M."/>
            <person name="Andrzejewski T.M."/>
            <person name="Davidsen T.M."/>
            <person name="Wayne K.J."/>
            <person name="Tettelin H."/>
            <person name="Glass J.I."/>
            <person name="Rusch D."/>
            <person name="Podicherti R."/>
            <person name="Tsui H.-C.T."/>
            <person name="Winkler M.E."/>
        </authorList>
    </citation>
    <scope>NUCLEOTIDE SEQUENCE</scope>
</reference>
<protein>
    <recommendedName>
        <fullName evidence="2">Tellurite resistance methyltransferase TehB-like domain-containing protein</fullName>
    </recommendedName>
</protein>
<name>A0A382A8X7_9ZZZZ</name>
<dbReference type="SUPFAM" id="SSF53335">
    <property type="entry name" value="S-adenosyl-L-methionine-dependent methyltransferases"/>
    <property type="match status" value="1"/>
</dbReference>
<dbReference type="InterPro" id="IPR015985">
    <property type="entry name" value="TehB-like_dom"/>
</dbReference>
<evidence type="ECO:0000313" key="3">
    <source>
        <dbReference type="EMBL" id="SVA97497.1"/>
    </source>
</evidence>
<dbReference type="Gene3D" id="3.40.50.150">
    <property type="entry name" value="Vaccinia Virus protein VP39"/>
    <property type="match status" value="1"/>
</dbReference>
<proteinExistence type="predicted"/>
<dbReference type="AlphaFoldDB" id="A0A382A8X7"/>
<gene>
    <name evidence="3" type="ORF">METZ01_LOCUS150351</name>
</gene>
<dbReference type="PANTHER" id="PTHR43861">
    <property type="entry name" value="TRANS-ACONITATE 2-METHYLTRANSFERASE-RELATED"/>
    <property type="match status" value="1"/>
</dbReference>
<dbReference type="InterPro" id="IPR029063">
    <property type="entry name" value="SAM-dependent_MTases_sf"/>
</dbReference>
<dbReference type="EMBL" id="UINC01024240">
    <property type="protein sequence ID" value="SVA97497.1"/>
    <property type="molecule type" value="Genomic_DNA"/>
</dbReference>
<sequence length="215" mass="25074">MFLLPNLLLNRRRGFVVFLFLTLILPTTAIAAPKDQSRWDKYYDIEEFLFGTEPIRFLKENIHLFPKGKALDLAMGEGRNGVYLATQGFDVLGLDISPLGLKKAHKLAEHHNVRIKTQVVDLEEYQLEKNAYDVIICTYYMQRDLFEQIKESIRPGGMVLIETYNVDYLRYASFSKKYLLEHNELLEIFKDFKTIRYQAYDDGTEAYSSIIAQKP</sequence>
<keyword evidence="1" id="KW-0808">Transferase</keyword>
<evidence type="ECO:0000259" key="2">
    <source>
        <dbReference type="Pfam" id="PF03848"/>
    </source>
</evidence>
<evidence type="ECO:0000256" key="1">
    <source>
        <dbReference type="ARBA" id="ARBA00022679"/>
    </source>
</evidence>
<organism evidence="3">
    <name type="scientific">marine metagenome</name>
    <dbReference type="NCBI Taxonomy" id="408172"/>
    <lineage>
        <taxon>unclassified sequences</taxon>
        <taxon>metagenomes</taxon>
        <taxon>ecological metagenomes</taxon>
    </lineage>
</organism>